<comment type="cofactor">
    <cofactor evidence="1">
        <name>Mg(2+)</name>
        <dbReference type="ChEBI" id="CHEBI:18420"/>
    </cofactor>
</comment>
<comment type="caution">
    <text evidence="15">The sequence shown here is derived from an EMBL/GenBank/DDBJ whole genome shotgun (WGS) entry which is preliminary data.</text>
</comment>
<dbReference type="InterPro" id="IPR029063">
    <property type="entry name" value="SAM-dependent_MTases_sf"/>
</dbReference>
<feature type="region of interest" description="Disordered" evidence="13">
    <location>
        <begin position="429"/>
        <end position="477"/>
    </location>
</feature>
<evidence type="ECO:0000256" key="5">
    <source>
        <dbReference type="ARBA" id="ARBA00022679"/>
    </source>
</evidence>
<protein>
    <recommendedName>
        <fullName evidence="3">Small RNA 2'-O-methyltransferase</fullName>
        <ecNumber evidence="11">2.1.1.386</ecNumber>
    </recommendedName>
</protein>
<keyword evidence="10" id="KW-0943">RNA-mediated gene silencing</keyword>
<dbReference type="GO" id="GO:0046872">
    <property type="term" value="F:metal ion binding"/>
    <property type="evidence" value="ECO:0007669"/>
    <property type="project" value="UniProtKB-KW"/>
</dbReference>
<evidence type="ECO:0000256" key="6">
    <source>
        <dbReference type="ARBA" id="ARBA00022691"/>
    </source>
</evidence>
<keyword evidence="4" id="KW-0489">Methyltransferase</keyword>
<evidence type="ECO:0000256" key="9">
    <source>
        <dbReference type="ARBA" id="ARBA00022884"/>
    </source>
</evidence>
<evidence type="ECO:0000256" key="1">
    <source>
        <dbReference type="ARBA" id="ARBA00001946"/>
    </source>
</evidence>
<dbReference type="Gene3D" id="3.40.50.150">
    <property type="entry name" value="Vaccinia Virus protein VP39"/>
    <property type="match status" value="1"/>
</dbReference>
<dbReference type="GO" id="GO:0005737">
    <property type="term" value="C:cytoplasm"/>
    <property type="evidence" value="ECO:0007669"/>
    <property type="project" value="TreeGrafter"/>
</dbReference>
<evidence type="ECO:0000256" key="14">
    <source>
        <dbReference type="SAM" id="SignalP"/>
    </source>
</evidence>
<evidence type="ECO:0000256" key="8">
    <source>
        <dbReference type="ARBA" id="ARBA00022842"/>
    </source>
</evidence>
<dbReference type="EMBL" id="JARGDH010000002">
    <property type="protein sequence ID" value="KAL0276109.1"/>
    <property type="molecule type" value="Genomic_DNA"/>
</dbReference>
<evidence type="ECO:0000256" key="11">
    <source>
        <dbReference type="ARBA" id="ARBA00035025"/>
    </source>
</evidence>
<organism evidence="15">
    <name type="scientific">Menopon gallinae</name>
    <name type="common">poultry shaft louse</name>
    <dbReference type="NCBI Taxonomy" id="328185"/>
    <lineage>
        <taxon>Eukaryota</taxon>
        <taxon>Metazoa</taxon>
        <taxon>Ecdysozoa</taxon>
        <taxon>Arthropoda</taxon>
        <taxon>Hexapoda</taxon>
        <taxon>Insecta</taxon>
        <taxon>Pterygota</taxon>
        <taxon>Neoptera</taxon>
        <taxon>Paraneoptera</taxon>
        <taxon>Psocodea</taxon>
        <taxon>Troctomorpha</taxon>
        <taxon>Phthiraptera</taxon>
        <taxon>Amblycera</taxon>
        <taxon>Menoponidae</taxon>
        <taxon>Menopon</taxon>
    </lineage>
</organism>
<keyword evidence="14" id="KW-0732">Signal</keyword>
<dbReference type="GO" id="GO:0030422">
    <property type="term" value="P:siRNA processing"/>
    <property type="evidence" value="ECO:0007669"/>
    <property type="project" value="TreeGrafter"/>
</dbReference>
<keyword evidence="8" id="KW-0460">Magnesium</keyword>
<dbReference type="GO" id="GO:0034587">
    <property type="term" value="P:piRNA processing"/>
    <property type="evidence" value="ECO:0007669"/>
    <property type="project" value="TreeGrafter"/>
</dbReference>
<evidence type="ECO:0000256" key="10">
    <source>
        <dbReference type="ARBA" id="ARBA00023158"/>
    </source>
</evidence>
<accession>A0AAW2I1Q5</accession>
<proteinExistence type="inferred from homology"/>
<dbReference type="GO" id="GO:0001510">
    <property type="term" value="P:RNA methylation"/>
    <property type="evidence" value="ECO:0007669"/>
    <property type="project" value="InterPro"/>
</dbReference>
<feature type="chain" id="PRO_5043822687" description="Small RNA 2'-O-methyltransferase" evidence="14">
    <location>
        <begin position="21"/>
        <end position="522"/>
    </location>
</feature>
<evidence type="ECO:0000256" key="4">
    <source>
        <dbReference type="ARBA" id="ARBA00022603"/>
    </source>
</evidence>
<evidence type="ECO:0000256" key="3">
    <source>
        <dbReference type="ARBA" id="ARBA00021330"/>
    </source>
</evidence>
<keyword evidence="5" id="KW-0808">Transferase</keyword>
<keyword evidence="6" id="KW-0949">S-adenosyl-L-methionine</keyword>
<evidence type="ECO:0000256" key="7">
    <source>
        <dbReference type="ARBA" id="ARBA00022723"/>
    </source>
</evidence>
<feature type="compositionally biased region" description="Basic and acidic residues" evidence="13">
    <location>
        <begin position="447"/>
        <end position="466"/>
    </location>
</feature>
<dbReference type="GO" id="GO:0003723">
    <property type="term" value="F:RNA binding"/>
    <property type="evidence" value="ECO:0007669"/>
    <property type="project" value="UniProtKB-KW"/>
</dbReference>
<dbReference type="EC" id="2.1.1.386" evidence="11"/>
<evidence type="ECO:0000313" key="15">
    <source>
        <dbReference type="EMBL" id="KAL0276109.1"/>
    </source>
</evidence>
<dbReference type="GO" id="GO:0005634">
    <property type="term" value="C:nucleus"/>
    <property type="evidence" value="ECO:0007669"/>
    <property type="project" value="TreeGrafter"/>
</dbReference>
<comment type="catalytic activity">
    <reaction evidence="12">
        <text>small RNA 3'-end nucleotide + S-adenosyl-L-methionine = small RNA 3'-end 2'-O-methylnucleotide + S-adenosyl-L-homocysteine + H(+)</text>
        <dbReference type="Rhea" id="RHEA:37887"/>
        <dbReference type="Rhea" id="RHEA-COMP:10415"/>
        <dbReference type="Rhea" id="RHEA-COMP:10416"/>
        <dbReference type="ChEBI" id="CHEBI:15378"/>
        <dbReference type="ChEBI" id="CHEBI:57856"/>
        <dbReference type="ChEBI" id="CHEBI:59789"/>
        <dbReference type="ChEBI" id="CHEBI:74896"/>
        <dbReference type="ChEBI" id="CHEBI:74898"/>
        <dbReference type="EC" id="2.1.1.386"/>
    </reaction>
</comment>
<dbReference type="GO" id="GO:0090486">
    <property type="term" value="F:small RNA 2'-O-methyltransferase activity"/>
    <property type="evidence" value="ECO:0007669"/>
    <property type="project" value="UniProtKB-EC"/>
</dbReference>
<sequence length="522" mass="60356">MILFFHFIFLLTKYIVKTISKSLTSTIDTSTDDAESTCSNYEIVNQDSFTSGSKYLDGALKFFPPVYVQRYEAVSLILQEHPWKDEIKKVVDFGCSELGFFLYLKRIPGLEEILEVDIDESLLECYAVKAAPLHSDYYLSNRPTPLNVYILKGSISEYDDQLAGTDAVVAIEVIEHLESEVLQKMPHNIFHEIKPKLAIFTTPNADFNVLFPNNSGLRHPDHKFEWSRKEFYKWTKKITKAYPDYTVKFYGIGVGPDGSENLGCCTQVAVFERFKSIEEESDTLNKKGISNYKLIRKYEYPFYVDKRTTEDKLLDEVSYRLKFSINTKMYYNYDEFTSEVPLREIMDYVKELCESEEELKKILINNGYRIETKDEEDVLIYRENEPEASEIDDDSSDETNIIEPISQNDFESENWDWDCAQGDFSRRTQDKLSEEELPSFLSADSIRQADEEDYRRKKPIDGRGEGSDTIPNDTDSSDLIKTVECEAKNVTISKIPLKTGIKKQSRTVGSLVRTPSFDQFFP</sequence>
<reference evidence="15" key="1">
    <citation type="journal article" date="2024" name="Gigascience">
        <title>Chromosome-level genome of the poultry shaft louse Menopon gallinae provides insight into the host-switching and adaptive evolution of parasitic lice.</title>
        <authorList>
            <person name="Xu Y."/>
            <person name="Ma L."/>
            <person name="Liu S."/>
            <person name="Liang Y."/>
            <person name="Liu Q."/>
            <person name="He Z."/>
            <person name="Tian L."/>
            <person name="Duan Y."/>
            <person name="Cai W."/>
            <person name="Li H."/>
            <person name="Song F."/>
        </authorList>
    </citation>
    <scope>NUCLEOTIDE SEQUENCE</scope>
    <source>
        <strain evidence="15">Cailab_2023a</strain>
    </source>
</reference>
<dbReference type="InterPro" id="IPR026610">
    <property type="entry name" value="Hen1"/>
</dbReference>
<dbReference type="AlphaFoldDB" id="A0AAW2I1Q5"/>
<keyword evidence="9" id="KW-0694">RNA-binding</keyword>
<evidence type="ECO:0000256" key="12">
    <source>
        <dbReference type="ARBA" id="ARBA00048418"/>
    </source>
</evidence>
<dbReference type="PANTHER" id="PTHR21404">
    <property type="entry name" value="HEN1"/>
    <property type="match status" value="1"/>
</dbReference>
<evidence type="ECO:0000256" key="13">
    <source>
        <dbReference type="SAM" id="MobiDB-lite"/>
    </source>
</evidence>
<name>A0AAW2I1Q5_9NEOP</name>
<evidence type="ECO:0000256" key="2">
    <source>
        <dbReference type="ARBA" id="ARBA00009026"/>
    </source>
</evidence>
<dbReference type="PANTHER" id="PTHR21404:SF3">
    <property type="entry name" value="SMALL RNA 2'-O-METHYLTRANSFERASE"/>
    <property type="match status" value="1"/>
</dbReference>
<feature type="signal peptide" evidence="14">
    <location>
        <begin position="1"/>
        <end position="20"/>
    </location>
</feature>
<dbReference type="CDD" id="cd02440">
    <property type="entry name" value="AdoMet_MTases"/>
    <property type="match status" value="1"/>
</dbReference>
<keyword evidence="7" id="KW-0479">Metal-binding</keyword>
<gene>
    <name evidence="15" type="ORF">PYX00_003760</name>
</gene>
<comment type="similarity">
    <text evidence="2">Belongs to the methyltransferase superfamily. HEN1 family.</text>
</comment>
<dbReference type="SUPFAM" id="SSF53335">
    <property type="entry name" value="S-adenosyl-L-methionine-dependent methyltransferases"/>
    <property type="match status" value="1"/>
</dbReference>